<keyword evidence="4" id="KW-0378">Hydrolase</keyword>
<dbReference type="PROSITE" id="PS51318">
    <property type="entry name" value="TAT"/>
    <property type="match status" value="1"/>
</dbReference>
<evidence type="ECO:0000256" key="2">
    <source>
        <dbReference type="ARBA" id="ARBA00022729"/>
    </source>
</evidence>
<dbReference type="GO" id="GO:0006508">
    <property type="term" value="P:proteolysis"/>
    <property type="evidence" value="ECO:0007669"/>
    <property type="project" value="UniProtKB-KW"/>
</dbReference>
<gene>
    <name evidence="8" type="ORF">G3I29_32905</name>
</gene>
<protein>
    <submittedName>
        <fullName evidence="8">Trypsin-like serine protease</fullName>
    </submittedName>
</protein>
<dbReference type="PANTHER" id="PTHR24276:SF98">
    <property type="entry name" value="FI18310P1-RELATED"/>
    <property type="match status" value="1"/>
</dbReference>
<dbReference type="InterPro" id="IPR006311">
    <property type="entry name" value="TAT_signal"/>
</dbReference>
<evidence type="ECO:0000259" key="7">
    <source>
        <dbReference type="PROSITE" id="PS50240"/>
    </source>
</evidence>
<dbReference type="PROSITE" id="PS50240">
    <property type="entry name" value="TRYPSIN_DOM"/>
    <property type="match status" value="1"/>
</dbReference>
<dbReference type="AlphaFoldDB" id="A0A6N9U8L7"/>
<evidence type="ECO:0000256" key="5">
    <source>
        <dbReference type="SAM" id="MobiDB-lite"/>
    </source>
</evidence>
<evidence type="ECO:0000256" key="3">
    <source>
        <dbReference type="ARBA" id="ARBA00023157"/>
    </source>
</evidence>
<dbReference type="InterPro" id="IPR013517">
    <property type="entry name" value="FG-GAP"/>
</dbReference>
<dbReference type="Gene3D" id="2.40.10.10">
    <property type="entry name" value="Trypsin-like serine proteases"/>
    <property type="match status" value="1"/>
</dbReference>
<sequence length="580" mass="60673">MTSGRRRRLVALPAVVAACALGAAVLTAVPAQAADAPPLPQNRTVQTRDTASQAELLKTVKGSAEALDRAEPAAPATPDAPKRTTDPKIIGGVEASIDEAPWMVQLHYYDDKGTSSTADDEGYFCGGTLVAPAKVLTAAHCVDGLDWNKNGAVLGGTAQLPIGGDLHGGTAVGVWRQWVHPSYDSDELSSDVAVLTLGAALPYPTLQPAAGSETALYKEGTRATVYGWGRTSSTDDSISETLRKAMVPVNGDATCASYFGTDFVADKMTCAGTPASGEDAGTVSPCNGDSGGPLVVNGRIAGVVSWGVTDCVASGAYGVYAKAASFFGEINPRIDDANLNFDTTADLFARQSGGTAFEYYSNGAAFTSSANLGNWGAANLVRQVDWDRDFYQDYIYRVGNNLYWMYFDGNNWTEKLIGTGWSSFKNILFPGDVTGDGNPDLVGIDSTGTLVTYPGRGDGTFAPKVTAGSGWGSLTVFGKGDYNGDGIPDLLARDSSGQLWLYAGRHNVNSPFANKVLVGTGWNFTAYVATGDNTGDGHADITVRDSAGVMWFYPSSGSATKPFGPKLKAGTGWNGFNLFG</sequence>
<keyword evidence="4" id="KW-0720">Serine protease</keyword>
<comment type="similarity">
    <text evidence="1">Belongs to the peptidase S1 family.</text>
</comment>
<dbReference type="InterPro" id="IPR001314">
    <property type="entry name" value="Peptidase_S1A"/>
</dbReference>
<name>A0A6N9U8L7_STRHA</name>
<reference evidence="8 9" key="1">
    <citation type="submission" date="2020-01" db="EMBL/GenBank/DDBJ databases">
        <title>Insect and environment-associated Actinomycetes.</title>
        <authorList>
            <person name="Currrie C."/>
            <person name="Chevrette M."/>
            <person name="Carlson C."/>
            <person name="Stubbendieck R."/>
            <person name="Wendt-Pienkowski E."/>
        </authorList>
    </citation>
    <scope>NUCLEOTIDE SEQUENCE [LARGE SCALE GENOMIC DNA]</scope>
    <source>
        <strain evidence="8 9">SID11342</strain>
    </source>
</reference>
<dbReference type="RefSeq" id="WP_164349884.1">
    <property type="nucleotide sequence ID" value="NZ_JAAGLQ010000685.1"/>
</dbReference>
<dbReference type="InterPro" id="IPR009003">
    <property type="entry name" value="Peptidase_S1_PA"/>
</dbReference>
<dbReference type="SUPFAM" id="SSF69318">
    <property type="entry name" value="Integrin alpha N-terminal domain"/>
    <property type="match status" value="1"/>
</dbReference>
<evidence type="ECO:0000313" key="8">
    <source>
        <dbReference type="EMBL" id="NEA20171.1"/>
    </source>
</evidence>
<evidence type="ECO:0000256" key="1">
    <source>
        <dbReference type="ARBA" id="ARBA00007664"/>
    </source>
</evidence>
<proteinExistence type="inferred from homology"/>
<organism evidence="8 9">
    <name type="scientific">Streptomyces halstedii</name>
    <dbReference type="NCBI Taxonomy" id="1944"/>
    <lineage>
        <taxon>Bacteria</taxon>
        <taxon>Bacillati</taxon>
        <taxon>Actinomycetota</taxon>
        <taxon>Actinomycetes</taxon>
        <taxon>Kitasatosporales</taxon>
        <taxon>Streptomycetaceae</taxon>
        <taxon>Streptomyces</taxon>
    </lineage>
</organism>
<evidence type="ECO:0000256" key="6">
    <source>
        <dbReference type="SAM" id="SignalP"/>
    </source>
</evidence>
<dbReference type="Pfam" id="PF13517">
    <property type="entry name" value="FG-GAP_3"/>
    <property type="match status" value="1"/>
</dbReference>
<evidence type="ECO:0000313" key="9">
    <source>
        <dbReference type="Proteomes" id="UP000471293"/>
    </source>
</evidence>
<dbReference type="InterPro" id="IPR050430">
    <property type="entry name" value="Peptidase_S1"/>
</dbReference>
<feature type="chain" id="PRO_5026721096" evidence="6">
    <location>
        <begin position="34"/>
        <end position="580"/>
    </location>
</feature>
<dbReference type="PROSITE" id="PS00134">
    <property type="entry name" value="TRYPSIN_HIS"/>
    <property type="match status" value="1"/>
</dbReference>
<dbReference type="PROSITE" id="PS00135">
    <property type="entry name" value="TRYPSIN_SER"/>
    <property type="match status" value="1"/>
</dbReference>
<dbReference type="InterPro" id="IPR028994">
    <property type="entry name" value="Integrin_alpha_N"/>
</dbReference>
<keyword evidence="4 8" id="KW-0645">Protease</keyword>
<dbReference type="EMBL" id="JAAGLQ010000685">
    <property type="protein sequence ID" value="NEA20171.1"/>
    <property type="molecule type" value="Genomic_DNA"/>
</dbReference>
<dbReference type="InterPro" id="IPR033116">
    <property type="entry name" value="TRYPSIN_SER"/>
</dbReference>
<feature type="domain" description="Peptidase S1" evidence="7">
    <location>
        <begin position="89"/>
        <end position="335"/>
    </location>
</feature>
<dbReference type="GO" id="GO:0004252">
    <property type="term" value="F:serine-type endopeptidase activity"/>
    <property type="evidence" value="ECO:0007669"/>
    <property type="project" value="InterPro"/>
</dbReference>
<feature type="region of interest" description="Disordered" evidence="5">
    <location>
        <begin position="64"/>
        <end position="87"/>
    </location>
</feature>
<keyword evidence="2 6" id="KW-0732">Signal</keyword>
<dbReference type="SMART" id="SM00020">
    <property type="entry name" value="Tryp_SPc"/>
    <property type="match status" value="1"/>
</dbReference>
<comment type="caution">
    <text evidence="8">The sequence shown here is derived from an EMBL/GenBank/DDBJ whole genome shotgun (WGS) entry which is preliminary data.</text>
</comment>
<dbReference type="Pfam" id="PF00089">
    <property type="entry name" value="Trypsin"/>
    <property type="match status" value="1"/>
</dbReference>
<dbReference type="PROSITE" id="PS51257">
    <property type="entry name" value="PROKAR_LIPOPROTEIN"/>
    <property type="match status" value="1"/>
</dbReference>
<dbReference type="Proteomes" id="UP000471293">
    <property type="component" value="Unassembled WGS sequence"/>
</dbReference>
<feature type="signal peptide" evidence="6">
    <location>
        <begin position="1"/>
        <end position="33"/>
    </location>
</feature>
<dbReference type="SUPFAM" id="SSF50494">
    <property type="entry name" value="Trypsin-like serine proteases"/>
    <property type="match status" value="1"/>
</dbReference>
<dbReference type="InterPro" id="IPR001254">
    <property type="entry name" value="Trypsin_dom"/>
</dbReference>
<evidence type="ECO:0000256" key="4">
    <source>
        <dbReference type="RuleBase" id="RU363034"/>
    </source>
</evidence>
<keyword evidence="3" id="KW-1015">Disulfide bond</keyword>
<dbReference type="CDD" id="cd00190">
    <property type="entry name" value="Tryp_SPc"/>
    <property type="match status" value="1"/>
</dbReference>
<dbReference type="InterPro" id="IPR018114">
    <property type="entry name" value="TRYPSIN_HIS"/>
</dbReference>
<accession>A0A6N9U8L7</accession>
<dbReference type="InterPro" id="IPR043504">
    <property type="entry name" value="Peptidase_S1_PA_chymotrypsin"/>
</dbReference>
<dbReference type="PRINTS" id="PR00722">
    <property type="entry name" value="CHYMOTRYPSIN"/>
</dbReference>
<dbReference type="PANTHER" id="PTHR24276">
    <property type="entry name" value="POLYSERASE-RELATED"/>
    <property type="match status" value="1"/>
</dbReference>